<proteinExistence type="predicted"/>
<dbReference type="PhylomeDB" id="A7S5N8"/>
<dbReference type="CDD" id="cd11304">
    <property type="entry name" value="Cadherin_repeat"/>
    <property type="match status" value="2"/>
</dbReference>
<keyword evidence="6" id="KW-0677">Repeat</keyword>
<keyword evidence="8" id="KW-0130">Cell adhesion</keyword>
<dbReference type="GO" id="GO:0007156">
    <property type="term" value="P:homophilic cell adhesion via plasma membrane adhesion molecules"/>
    <property type="evidence" value="ECO:0007669"/>
    <property type="project" value="InterPro"/>
</dbReference>
<feature type="non-terminal residue" evidence="14">
    <location>
        <position position="257"/>
    </location>
</feature>
<evidence type="ECO:0000256" key="7">
    <source>
        <dbReference type="ARBA" id="ARBA00022837"/>
    </source>
</evidence>
<evidence type="ECO:0000256" key="10">
    <source>
        <dbReference type="ARBA" id="ARBA00023136"/>
    </source>
</evidence>
<sequence length="257" mass="28476">DVNDNAPEFSQLAYPVNVSERTPGGQGILQVTATDADSDENAKIQYSIVSGDEGKFVVQEAFVAVHVHVTDANDQPPVFTSLVYEANVTENERVGTMVTKVEAKDPDVMINSKMTYSLHGDMGYFAIDGISGEIKTAEKLDREVEEIYRFYVNATDDGDARLSSQAEVRLDDANDFPPSFSRQTYYAHVTEGTPVGTLVINLNASDPDTVRESSHLVYRIIHEKSSLESYRFVMDPESGDITTQSEIDRERIASYNV</sequence>
<feature type="non-terminal residue" evidence="14">
    <location>
        <position position="1"/>
    </location>
</feature>
<protein>
    <recommendedName>
        <fullName evidence="13">Cadherin domain-containing protein</fullName>
    </recommendedName>
</protein>
<evidence type="ECO:0000256" key="3">
    <source>
        <dbReference type="ARBA" id="ARBA00022692"/>
    </source>
</evidence>
<keyword evidence="2" id="KW-1003">Cell membrane</keyword>
<dbReference type="AlphaFoldDB" id="A7S5N8"/>
<dbReference type="HOGENOM" id="CLU_1084072_0_0_1"/>
<dbReference type="PANTHER" id="PTHR24027">
    <property type="entry name" value="CADHERIN-23"/>
    <property type="match status" value="1"/>
</dbReference>
<keyword evidence="9" id="KW-1133">Transmembrane helix</keyword>
<dbReference type="SMART" id="SM00112">
    <property type="entry name" value="CA"/>
    <property type="match status" value="2"/>
</dbReference>
<dbReference type="STRING" id="45351.A7S5N8"/>
<organism evidence="14 15">
    <name type="scientific">Nematostella vectensis</name>
    <name type="common">Starlet sea anemone</name>
    <dbReference type="NCBI Taxonomy" id="45351"/>
    <lineage>
        <taxon>Eukaryota</taxon>
        <taxon>Metazoa</taxon>
        <taxon>Cnidaria</taxon>
        <taxon>Anthozoa</taxon>
        <taxon>Hexacorallia</taxon>
        <taxon>Actiniaria</taxon>
        <taxon>Edwardsiidae</taxon>
        <taxon>Nematostella</taxon>
    </lineage>
</organism>
<dbReference type="InterPro" id="IPR039808">
    <property type="entry name" value="Cadherin"/>
</dbReference>
<dbReference type="SUPFAM" id="SSF49313">
    <property type="entry name" value="Cadherin-like"/>
    <property type="match status" value="3"/>
</dbReference>
<dbReference type="Gene3D" id="2.60.40.60">
    <property type="entry name" value="Cadherins"/>
    <property type="match status" value="3"/>
</dbReference>
<keyword evidence="4" id="KW-0479">Metal-binding</keyword>
<evidence type="ECO:0000313" key="15">
    <source>
        <dbReference type="Proteomes" id="UP000001593"/>
    </source>
</evidence>
<evidence type="ECO:0000256" key="1">
    <source>
        <dbReference type="ARBA" id="ARBA00004251"/>
    </source>
</evidence>
<keyword evidence="15" id="KW-1185">Reference proteome</keyword>
<evidence type="ECO:0000256" key="2">
    <source>
        <dbReference type="ARBA" id="ARBA00022475"/>
    </source>
</evidence>
<evidence type="ECO:0000256" key="11">
    <source>
        <dbReference type="ARBA" id="ARBA00023180"/>
    </source>
</evidence>
<evidence type="ECO:0000256" key="6">
    <source>
        <dbReference type="ARBA" id="ARBA00022737"/>
    </source>
</evidence>
<dbReference type="GO" id="GO:0005886">
    <property type="term" value="C:plasma membrane"/>
    <property type="evidence" value="ECO:0007669"/>
    <property type="project" value="UniProtKB-SubCell"/>
</dbReference>
<evidence type="ECO:0000259" key="13">
    <source>
        <dbReference type="PROSITE" id="PS50268"/>
    </source>
</evidence>
<keyword evidence="7 12" id="KW-0106">Calcium</keyword>
<feature type="domain" description="Cadherin" evidence="13">
    <location>
        <begin position="10"/>
        <end position="60"/>
    </location>
</feature>
<reference evidence="14 15" key="1">
    <citation type="journal article" date="2007" name="Science">
        <title>Sea anemone genome reveals ancestral eumetazoan gene repertoire and genomic organization.</title>
        <authorList>
            <person name="Putnam N.H."/>
            <person name="Srivastava M."/>
            <person name="Hellsten U."/>
            <person name="Dirks B."/>
            <person name="Chapman J."/>
            <person name="Salamov A."/>
            <person name="Terry A."/>
            <person name="Shapiro H."/>
            <person name="Lindquist E."/>
            <person name="Kapitonov V.V."/>
            <person name="Jurka J."/>
            <person name="Genikhovich G."/>
            <person name="Grigoriev I.V."/>
            <person name="Lucas S.M."/>
            <person name="Steele R.E."/>
            <person name="Finnerty J.R."/>
            <person name="Technau U."/>
            <person name="Martindale M.Q."/>
            <person name="Rokhsar D.S."/>
        </authorList>
    </citation>
    <scope>NUCLEOTIDE SEQUENCE [LARGE SCALE GENOMIC DNA]</scope>
    <source>
        <strain evidence="15">CH2 X CH6</strain>
    </source>
</reference>
<dbReference type="PRINTS" id="PR00205">
    <property type="entry name" value="CADHERIN"/>
</dbReference>
<dbReference type="GO" id="GO:0005509">
    <property type="term" value="F:calcium ion binding"/>
    <property type="evidence" value="ECO:0007669"/>
    <property type="project" value="UniProtKB-UniRule"/>
</dbReference>
<evidence type="ECO:0000256" key="9">
    <source>
        <dbReference type="ARBA" id="ARBA00022989"/>
    </source>
</evidence>
<gene>
    <name evidence="14" type="ORF">NEMVEDRAFT_v1g52838</name>
</gene>
<comment type="subcellular location">
    <subcellularLocation>
        <location evidence="1">Cell membrane</location>
        <topology evidence="1">Single-pass type I membrane protein</topology>
    </subcellularLocation>
</comment>
<evidence type="ECO:0000256" key="5">
    <source>
        <dbReference type="ARBA" id="ARBA00022729"/>
    </source>
</evidence>
<feature type="domain" description="Cadherin" evidence="13">
    <location>
        <begin position="80"/>
        <end position="180"/>
    </location>
</feature>
<evidence type="ECO:0000313" key="14">
    <source>
        <dbReference type="EMBL" id="EDO41007.1"/>
    </source>
</evidence>
<dbReference type="InParanoid" id="A7S5N8"/>
<dbReference type="PROSITE" id="PS50268">
    <property type="entry name" value="CADHERIN_2"/>
    <property type="match status" value="3"/>
</dbReference>
<evidence type="ECO:0000256" key="8">
    <source>
        <dbReference type="ARBA" id="ARBA00022889"/>
    </source>
</evidence>
<keyword evidence="5" id="KW-0732">Signal</keyword>
<keyword evidence="3" id="KW-0812">Transmembrane</keyword>
<dbReference type="FunFam" id="2.60.40.60:FF:000123">
    <property type="entry name" value="Protocadherin beta 4"/>
    <property type="match status" value="1"/>
</dbReference>
<dbReference type="Proteomes" id="UP000001593">
    <property type="component" value="Unassembled WGS sequence"/>
</dbReference>
<dbReference type="OMA" id="ERIASYN"/>
<dbReference type="InterPro" id="IPR015919">
    <property type="entry name" value="Cadherin-like_sf"/>
</dbReference>
<feature type="domain" description="Cadherin" evidence="13">
    <location>
        <begin position="181"/>
        <end position="257"/>
    </location>
</feature>
<accession>A7S5N8</accession>
<keyword evidence="11" id="KW-0325">Glycoprotein</keyword>
<dbReference type="EMBL" id="DS469583">
    <property type="protein sequence ID" value="EDO41007.1"/>
    <property type="molecule type" value="Genomic_DNA"/>
</dbReference>
<evidence type="ECO:0000256" key="4">
    <source>
        <dbReference type="ARBA" id="ARBA00022723"/>
    </source>
</evidence>
<keyword evidence="10" id="KW-0472">Membrane</keyword>
<dbReference type="PANTHER" id="PTHR24027:SF419">
    <property type="entry name" value="CADHERIN-17"/>
    <property type="match status" value="1"/>
</dbReference>
<dbReference type="InterPro" id="IPR002126">
    <property type="entry name" value="Cadherin-like_dom"/>
</dbReference>
<name>A7S5N8_NEMVE</name>
<evidence type="ECO:0000256" key="12">
    <source>
        <dbReference type="PROSITE-ProRule" id="PRU00043"/>
    </source>
</evidence>
<dbReference type="Pfam" id="PF00028">
    <property type="entry name" value="Cadherin"/>
    <property type="match status" value="3"/>
</dbReference>
<dbReference type="eggNOG" id="KOG4289">
    <property type="taxonomic scope" value="Eukaryota"/>
</dbReference>